<gene>
    <name evidence="2" type="ORF">E4U56_001652</name>
</gene>
<keyword evidence="1" id="KW-1133">Transmembrane helix</keyword>
<dbReference type="Proteomes" id="UP000784919">
    <property type="component" value="Unassembled WGS sequence"/>
</dbReference>
<evidence type="ECO:0000313" key="2">
    <source>
        <dbReference type="EMBL" id="KAG5965649.1"/>
    </source>
</evidence>
<evidence type="ECO:0000256" key="1">
    <source>
        <dbReference type="SAM" id="Phobius"/>
    </source>
</evidence>
<organism evidence="2 3">
    <name type="scientific">Claviceps arundinis</name>
    <dbReference type="NCBI Taxonomy" id="1623583"/>
    <lineage>
        <taxon>Eukaryota</taxon>
        <taxon>Fungi</taxon>
        <taxon>Dikarya</taxon>
        <taxon>Ascomycota</taxon>
        <taxon>Pezizomycotina</taxon>
        <taxon>Sordariomycetes</taxon>
        <taxon>Hypocreomycetidae</taxon>
        <taxon>Hypocreales</taxon>
        <taxon>Clavicipitaceae</taxon>
        <taxon>Claviceps</taxon>
    </lineage>
</organism>
<keyword evidence="1" id="KW-0472">Membrane</keyword>
<proteinExistence type="predicted"/>
<accession>A0A9P7SPB8</accession>
<feature type="transmembrane region" description="Helical" evidence="1">
    <location>
        <begin position="14"/>
        <end position="33"/>
    </location>
</feature>
<dbReference type="AlphaFoldDB" id="A0A9P7SPB8"/>
<protein>
    <submittedName>
        <fullName evidence="2">Uncharacterized protein</fullName>
    </submittedName>
</protein>
<sequence>MIVINDGTEQMESMIMMLSWLWPIIVFSMWLGMTDERKCLHLYNQLLKDLKKKNIKKLDGNKK</sequence>
<evidence type="ECO:0000313" key="3">
    <source>
        <dbReference type="Proteomes" id="UP000784919"/>
    </source>
</evidence>
<comment type="caution">
    <text evidence="2">The sequence shown here is derived from an EMBL/GenBank/DDBJ whole genome shotgun (WGS) entry which is preliminary data.</text>
</comment>
<dbReference type="EMBL" id="SRPS01000148">
    <property type="protein sequence ID" value="KAG5965649.1"/>
    <property type="molecule type" value="Genomic_DNA"/>
</dbReference>
<keyword evidence="1" id="KW-0812">Transmembrane</keyword>
<name>A0A9P7SPB8_9HYPO</name>
<reference evidence="2" key="1">
    <citation type="journal article" date="2020" name="bioRxiv">
        <title>Whole genome comparisons of ergot fungi reveals the divergence and evolution of species within the genus Claviceps are the result of varying mechanisms driving genome evolution and host range expansion.</title>
        <authorList>
            <person name="Wyka S.A."/>
            <person name="Mondo S.J."/>
            <person name="Liu M."/>
            <person name="Dettman J."/>
            <person name="Nalam V."/>
            <person name="Broders K.D."/>
        </authorList>
    </citation>
    <scope>NUCLEOTIDE SEQUENCE</scope>
    <source>
        <strain evidence="2">CCC 1102</strain>
    </source>
</reference>